<keyword evidence="2" id="KW-0227">DNA damage</keyword>
<evidence type="ECO:0000256" key="3">
    <source>
        <dbReference type="ARBA" id="ARBA00023242"/>
    </source>
</evidence>
<accession>A0A132AI84</accession>
<feature type="region of interest" description="Disordered" evidence="4">
    <location>
        <begin position="1"/>
        <end position="25"/>
    </location>
</feature>
<dbReference type="OrthoDB" id="10524692at2759"/>
<evidence type="ECO:0000313" key="6">
    <source>
        <dbReference type="EMBL" id="KPM10160.1"/>
    </source>
</evidence>
<evidence type="ECO:0000259" key="5">
    <source>
        <dbReference type="Pfam" id="PF08573"/>
    </source>
</evidence>
<evidence type="ECO:0000256" key="4">
    <source>
        <dbReference type="SAM" id="MobiDB-lite"/>
    </source>
</evidence>
<organism evidence="6 7">
    <name type="scientific">Sarcoptes scabiei</name>
    <name type="common">Itch mite</name>
    <name type="synonym">Acarus scabiei</name>
    <dbReference type="NCBI Taxonomy" id="52283"/>
    <lineage>
        <taxon>Eukaryota</taxon>
        <taxon>Metazoa</taxon>
        <taxon>Ecdysozoa</taxon>
        <taxon>Arthropoda</taxon>
        <taxon>Chelicerata</taxon>
        <taxon>Arachnida</taxon>
        <taxon>Acari</taxon>
        <taxon>Acariformes</taxon>
        <taxon>Sarcoptiformes</taxon>
        <taxon>Astigmata</taxon>
        <taxon>Psoroptidia</taxon>
        <taxon>Sarcoptoidea</taxon>
        <taxon>Sarcoptidae</taxon>
        <taxon>Sarcoptinae</taxon>
        <taxon>Sarcoptes</taxon>
    </lineage>
</organism>
<proteinExistence type="predicted"/>
<dbReference type="Proteomes" id="UP000616769">
    <property type="component" value="Unassembled WGS sequence"/>
</dbReference>
<protein>
    <recommendedName>
        <fullName evidence="5">DNA endonuclease activator Ctp1 C-terminal domain-containing protein</fullName>
    </recommendedName>
</protein>
<dbReference type="VEuPathDB" id="VectorBase:SSCA007999"/>
<name>A0A132AI84_SARSC</name>
<comment type="subcellular location">
    <subcellularLocation>
        <location evidence="1">Nucleus</location>
    </subcellularLocation>
</comment>
<sequence>MNSGDKKLSNEVDSTQNDKAEDDNIEIDEKIIESKPKNCYNQIVDDEEDNDGIKFVIYQRKKPKNESDQSAPKIVRTEQDRRLFNSLCQNCQNYYSARSLSYETLRDLLDRCGKHRGYRSAYKSPPRFWNIDFDED</sequence>
<keyword evidence="3" id="KW-0539">Nucleus</keyword>
<evidence type="ECO:0000313" key="7">
    <source>
        <dbReference type="Proteomes" id="UP000616769"/>
    </source>
</evidence>
<dbReference type="GO" id="GO:0005634">
    <property type="term" value="C:nucleus"/>
    <property type="evidence" value="ECO:0007669"/>
    <property type="project" value="UniProtKB-SubCell"/>
</dbReference>
<dbReference type="AlphaFoldDB" id="A0A132AI84"/>
<comment type="caution">
    <text evidence="6">The sequence shown here is derived from an EMBL/GenBank/DDBJ whole genome shotgun (WGS) entry which is preliminary data.</text>
</comment>
<feature type="domain" description="DNA endonuclease activator Ctp1 C-terminal" evidence="5">
    <location>
        <begin position="102"/>
        <end position="133"/>
    </location>
</feature>
<dbReference type="Pfam" id="PF08573">
    <property type="entry name" value="SAE2"/>
    <property type="match status" value="1"/>
</dbReference>
<feature type="compositionally biased region" description="Basic and acidic residues" evidence="4">
    <location>
        <begin position="1"/>
        <end position="10"/>
    </location>
</feature>
<gene>
    <name evidence="6" type="ORF">QR98_0087100</name>
</gene>
<dbReference type="GO" id="GO:0006281">
    <property type="term" value="P:DNA repair"/>
    <property type="evidence" value="ECO:0007669"/>
    <property type="project" value="InterPro"/>
</dbReference>
<evidence type="ECO:0000256" key="2">
    <source>
        <dbReference type="ARBA" id="ARBA00022763"/>
    </source>
</evidence>
<evidence type="ECO:0000256" key="1">
    <source>
        <dbReference type="ARBA" id="ARBA00004123"/>
    </source>
</evidence>
<dbReference type="InterPro" id="IPR013882">
    <property type="entry name" value="Ctp1_C"/>
</dbReference>
<reference evidence="6 7" key="1">
    <citation type="journal article" date="2015" name="Parasit. Vectors">
        <title>Draft genome of the scabies mite.</title>
        <authorList>
            <person name="Rider S.D.Jr."/>
            <person name="Morgan M.S."/>
            <person name="Arlian L.G."/>
        </authorList>
    </citation>
    <scope>NUCLEOTIDE SEQUENCE [LARGE SCALE GENOMIC DNA]</scope>
    <source>
        <strain evidence="6">Arlian Lab</strain>
    </source>
</reference>
<dbReference type="EMBL" id="JXLN01014619">
    <property type="protein sequence ID" value="KPM10160.1"/>
    <property type="molecule type" value="Genomic_DNA"/>
</dbReference>